<feature type="domain" description="Carrier" evidence="1">
    <location>
        <begin position="3"/>
        <end position="82"/>
    </location>
</feature>
<evidence type="ECO:0000259" key="1">
    <source>
        <dbReference type="PROSITE" id="PS50075"/>
    </source>
</evidence>
<dbReference type="Pfam" id="PF00550">
    <property type="entry name" value="PP-binding"/>
    <property type="match status" value="1"/>
</dbReference>
<sequence length="85" mass="9339">MSERTLTELRELMIASAGVGEDELRLGGDILDTPFTDLDLDSLAVLEIASRVERDWGVSVSDAVANGFKTPRMVLDFVNNRTAVR</sequence>
<dbReference type="Gene3D" id="1.10.1200.10">
    <property type="entry name" value="ACP-like"/>
    <property type="match status" value="1"/>
</dbReference>
<protein>
    <recommendedName>
        <fullName evidence="1">Carrier domain-containing protein</fullName>
    </recommendedName>
</protein>
<dbReference type="RefSeq" id="WP_163566677.1">
    <property type="nucleotide sequence ID" value="NZ_BAAANY010000005.1"/>
</dbReference>
<name>A0ABN2G6E1_9ACTN</name>
<dbReference type="SUPFAM" id="SSF47336">
    <property type="entry name" value="ACP-like"/>
    <property type="match status" value="1"/>
</dbReference>
<accession>A0ABN2G6E1</accession>
<comment type="caution">
    <text evidence="2">The sequence shown here is derived from an EMBL/GenBank/DDBJ whole genome shotgun (WGS) entry which is preliminary data.</text>
</comment>
<evidence type="ECO:0000313" key="3">
    <source>
        <dbReference type="Proteomes" id="UP001500618"/>
    </source>
</evidence>
<dbReference type="EMBL" id="BAAANY010000005">
    <property type="protein sequence ID" value="GAA1666140.1"/>
    <property type="molecule type" value="Genomic_DNA"/>
</dbReference>
<dbReference type="InterPro" id="IPR036736">
    <property type="entry name" value="ACP-like_sf"/>
</dbReference>
<keyword evidence="3" id="KW-1185">Reference proteome</keyword>
<dbReference type="Proteomes" id="UP001500618">
    <property type="component" value="Unassembled WGS sequence"/>
</dbReference>
<organism evidence="2 3">
    <name type="scientific">Fodinicola feengrottensis</name>
    <dbReference type="NCBI Taxonomy" id="435914"/>
    <lineage>
        <taxon>Bacteria</taxon>
        <taxon>Bacillati</taxon>
        <taxon>Actinomycetota</taxon>
        <taxon>Actinomycetes</taxon>
        <taxon>Mycobacteriales</taxon>
        <taxon>Fodinicola</taxon>
    </lineage>
</organism>
<dbReference type="InterPro" id="IPR009081">
    <property type="entry name" value="PP-bd_ACP"/>
</dbReference>
<evidence type="ECO:0000313" key="2">
    <source>
        <dbReference type="EMBL" id="GAA1666140.1"/>
    </source>
</evidence>
<dbReference type="PROSITE" id="PS50075">
    <property type="entry name" value="CARRIER"/>
    <property type="match status" value="1"/>
</dbReference>
<reference evidence="2 3" key="1">
    <citation type="journal article" date="2019" name="Int. J. Syst. Evol. Microbiol.">
        <title>The Global Catalogue of Microorganisms (GCM) 10K type strain sequencing project: providing services to taxonomists for standard genome sequencing and annotation.</title>
        <authorList>
            <consortium name="The Broad Institute Genomics Platform"/>
            <consortium name="The Broad Institute Genome Sequencing Center for Infectious Disease"/>
            <person name="Wu L."/>
            <person name="Ma J."/>
        </authorList>
    </citation>
    <scope>NUCLEOTIDE SEQUENCE [LARGE SCALE GENOMIC DNA]</scope>
    <source>
        <strain evidence="2 3">JCM 14718</strain>
    </source>
</reference>
<gene>
    <name evidence="2" type="ORF">GCM10009765_14560</name>
</gene>
<proteinExistence type="predicted"/>